<evidence type="ECO:0000256" key="4">
    <source>
        <dbReference type="ARBA" id="ARBA00029447"/>
    </source>
</evidence>
<dbReference type="GO" id="GO:0004888">
    <property type="term" value="F:transmembrane signaling receptor activity"/>
    <property type="evidence" value="ECO:0007669"/>
    <property type="project" value="InterPro"/>
</dbReference>
<dbReference type="Pfam" id="PF13426">
    <property type="entry name" value="PAS_9"/>
    <property type="match status" value="1"/>
</dbReference>
<dbReference type="CDD" id="cd00130">
    <property type="entry name" value="PAS"/>
    <property type="match status" value="1"/>
</dbReference>
<dbReference type="SUPFAM" id="SSF58104">
    <property type="entry name" value="Methyl-accepting chemotaxis protein (MCP) signaling domain"/>
    <property type="match status" value="1"/>
</dbReference>
<dbReference type="InterPro" id="IPR004090">
    <property type="entry name" value="Chemotax_Me-accpt_rcpt"/>
</dbReference>
<keyword evidence="3 5" id="KW-0807">Transducer</keyword>
<evidence type="ECO:0000313" key="10">
    <source>
        <dbReference type="EMBL" id="AWL12104.1"/>
    </source>
</evidence>
<sequence length="657" mass="71718">MGVLQDIFGSKEVTKQLDQANAMRSALDVCQANVMIADNNMVITYINQSLKDMLTKNESVLRQHIPSFSVDTLIGRCVDDFHKQPAHQRGLINNLTDTYQTQLKIGELNFSLTANPMFDSNHQRIGTVVEWEDQTKEMASRERERRTARESRRIRQALDNVQTGTLIADDDNQVVYVNSATERMLKRNEAELIKRESGFSADKLKGMSLASLIGAMGVSDAVQLSSDQTQELDVRLGRRTLALTVNSIMNDDNERIGMVLEIEDRTTEVNAEKEIGKVVKAAAAGDFSQRVDEEDKDGFELMLAKNLNELTDTAEKGLDDVARVMLAVSEGDLTQHIDKEYQGQFDKLKQYCNRTVDNLTEMIGEIRSSADTITTAATEIAQGNTDLSSRTEQQASSLEETASSMEELTGTVQQNADNSKQANSLSTQSTKVAEDGGKLIQEVVTTMAAINESARKISDIIGVIDGIAFQTNILALNAAVEAARAGDQGRGFAVVASEVRSLAQRSADAAKDIKGLINDSVEKIENGNNLVNQSGETMKEVVDSIQRVSDLMSEIAAASVQQSSGIEEVTKAVTQMDEMTQQNAALVEQSAASAESLQGQAEQMTRRVMTFKLDNQPAAVAPVPVAAPAKTNGSGQPQLQGRAHIPTTPSEDEWEEF</sequence>
<evidence type="ECO:0000256" key="3">
    <source>
        <dbReference type="ARBA" id="ARBA00023224"/>
    </source>
</evidence>
<feature type="region of interest" description="Disordered" evidence="6">
    <location>
        <begin position="383"/>
        <end position="405"/>
    </location>
</feature>
<keyword evidence="2" id="KW-0488">Methylation</keyword>
<evidence type="ECO:0000259" key="8">
    <source>
        <dbReference type="PROSITE" id="PS50112"/>
    </source>
</evidence>
<evidence type="ECO:0000256" key="1">
    <source>
        <dbReference type="ARBA" id="ARBA00004370"/>
    </source>
</evidence>
<comment type="similarity">
    <text evidence="4">Belongs to the methyl-accepting chemotaxis (MCP) protein family.</text>
</comment>
<keyword evidence="10" id="KW-0675">Receptor</keyword>
<dbReference type="GO" id="GO:0006935">
    <property type="term" value="P:chemotaxis"/>
    <property type="evidence" value="ECO:0007669"/>
    <property type="project" value="InterPro"/>
</dbReference>
<dbReference type="FunFam" id="3.30.450.20:FF:000075">
    <property type="entry name" value="Methyl-accepting chemotaxis protein"/>
    <property type="match status" value="1"/>
</dbReference>
<dbReference type="EMBL" id="CP029347">
    <property type="protein sequence ID" value="AWL12104.1"/>
    <property type="molecule type" value="Genomic_DNA"/>
</dbReference>
<dbReference type="KEGG" id="salh:HMF8227_01631"/>
<dbReference type="PROSITE" id="PS50111">
    <property type="entry name" value="CHEMOTAXIS_TRANSDUC_2"/>
    <property type="match status" value="1"/>
</dbReference>
<accession>A0A2S2E391</accession>
<reference evidence="10 11" key="1">
    <citation type="submission" date="2018-05" db="EMBL/GenBank/DDBJ databases">
        <title>Salinimonas sp. HMF8227 Genome sequencing and assembly.</title>
        <authorList>
            <person name="Kang H."/>
            <person name="Kang J."/>
            <person name="Cha I."/>
            <person name="Kim H."/>
            <person name="Joh K."/>
        </authorList>
    </citation>
    <scope>NUCLEOTIDE SEQUENCE [LARGE SCALE GENOMIC DNA]</scope>
    <source>
        <strain evidence="10 11">HMF8227</strain>
    </source>
</reference>
<comment type="subcellular location">
    <subcellularLocation>
        <location evidence="1">Membrane</location>
    </subcellularLocation>
</comment>
<feature type="region of interest" description="Disordered" evidence="6">
    <location>
        <begin position="626"/>
        <end position="657"/>
    </location>
</feature>
<dbReference type="SMART" id="SM00283">
    <property type="entry name" value="MA"/>
    <property type="match status" value="1"/>
</dbReference>
<keyword evidence="11" id="KW-1185">Reference proteome</keyword>
<dbReference type="RefSeq" id="WP_109339707.1">
    <property type="nucleotide sequence ID" value="NZ_CP029347.1"/>
</dbReference>
<dbReference type="AlphaFoldDB" id="A0A2S2E391"/>
<dbReference type="InterPro" id="IPR000014">
    <property type="entry name" value="PAS"/>
</dbReference>
<protein>
    <submittedName>
        <fullName evidence="10">Chemoreceptor McpA</fullName>
    </submittedName>
</protein>
<organism evidence="10 11">
    <name type="scientific">Saliniradius amylolyticus</name>
    <dbReference type="NCBI Taxonomy" id="2183582"/>
    <lineage>
        <taxon>Bacteria</taxon>
        <taxon>Pseudomonadati</taxon>
        <taxon>Pseudomonadota</taxon>
        <taxon>Gammaproteobacteria</taxon>
        <taxon>Alteromonadales</taxon>
        <taxon>Alteromonadaceae</taxon>
        <taxon>Saliniradius</taxon>
    </lineage>
</organism>
<dbReference type="SUPFAM" id="SSF55785">
    <property type="entry name" value="PYP-like sensor domain (PAS domain)"/>
    <property type="match status" value="1"/>
</dbReference>
<feature type="domain" description="Methyl-accepting transducer" evidence="7">
    <location>
        <begin position="369"/>
        <end position="598"/>
    </location>
</feature>
<evidence type="ECO:0000259" key="9">
    <source>
        <dbReference type="PROSITE" id="PS50885"/>
    </source>
</evidence>
<dbReference type="PROSITE" id="PS50885">
    <property type="entry name" value="HAMP"/>
    <property type="match status" value="1"/>
</dbReference>
<evidence type="ECO:0000313" key="11">
    <source>
        <dbReference type="Proteomes" id="UP000245728"/>
    </source>
</evidence>
<feature type="domain" description="PAS" evidence="8">
    <location>
        <begin position="150"/>
        <end position="195"/>
    </location>
</feature>
<dbReference type="PRINTS" id="PR00260">
    <property type="entry name" value="CHEMTRNSDUCR"/>
</dbReference>
<dbReference type="Gene3D" id="3.30.450.20">
    <property type="entry name" value="PAS domain"/>
    <property type="match status" value="2"/>
</dbReference>
<dbReference type="OrthoDB" id="9765776at2"/>
<proteinExistence type="inferred from homology"/>
<dbReference type="Proteomes" id="UP000245728">
    <property type="component" value="Chromosome"/>
</dbReference>
<dbReference type="PROSITE" id="PS50112">
    <property type="entry name" value="PAS"/>
    <property type="match status" value="1"/>
</dbReference>
<dbReference type="SMART" id="SM00091">
    <property type="entry name" value="PAS"/>
    <property type="match status" value="2"/>
</dbReference>
<dbReference type="GO" id="GO:0005886">
    <property type="term" value="C:plasma membrane"/>
    <property type="evidence" value="ECO:0007669"/>
    <property type="project" value="TreeGrafter"/>
</dbReference>
<dbReference type="InterPro" id="IPR003660">
    <property type="entry name" value="HAMP_dom"/>
</dbReference>
<dbReference type="Pfam" id="PF18947">
    <property type="entry name" value="HAMP_2"/>
    <property type="match status" value="1"/>
</dbReference>
<evidence type="ECO:0000259" key="7">
    <source>
        <dbReference type="PROSITE" id="PS50111"/>
    </source>
</evidence>
<evidence type="ECO:0000256" key="6">
    <source>
        <dbReference type="SAM" id="MobiDB-lite"/>
    </source>
</evidence>
<evidence type="ECO:0000256" key="2">
    <source>
        <dbReference type="ARBA" id="ARBA00022481"/>
    </source>
</evidence>
<dbReference type="FunFam" id="1.10.287.950:FF:000001">
    <property type="entry name" value="Methyl-accepting chemotaxis sensory transducer"/>
    <property type="match status" value="1"/>
</dbReference>
<dbReference type="CDD" id="cd11386">
    <property type="entry name" value="MCP_signal"/>
    <property type="match status" value="1"/>
</dbReference>
<feature type="domain" description="HAMP" evidence="9">
    <location>
        <begin position="312"/>
        <end position="364"/>
    </location>
</feature>
<gene>
    <name evidence="10" type="ORF">HMF8227_01631</name>
</gene>
<dbReference type="PANTHER" id="PTHR43531:SF14">
    <property type="entry name" value="METHYL-ACCEPTING CHEMOTAXIS PROTEIN I-RELATED"/>
    <property type="match status" value="1"/>
</dbReference>
<dbReference type="InterPro" id="IPR035965">
    <property type="entry name" value="PAS-like_dom_sf"/>
</dbReference>
<dbReference type="GO" id="GO:0007165">
    <property type="term" value="P:signal transduction"/>
    <property type="evidence" value="ECO:0007669"/>
    <property type="project" value="UniProtKB-KW"/>
</dbReference>
<dbReference type="Pfam" id="PF00015">
    <property type="entry name" value="MCPsignal"/>
    <property type="match status" value="1"/>
</dbReference>
<dbReference type="InterPro" id="IPR051310">
    <property type="entry name" value="MCP_chemotaxis"/>
</dbReference>
<dbReference type="PANTHER" id="PTHR43531">
    <property type="entry name" value="PROTEIN ICFG"/>
    <property type="match status" value="1"/>
</dbReference>
<dbReference type="Gene3D" id="1.10.287.950">
    <property type="entry name" value="Methyl-accepting chemotaxis protein"/>
    <property type="match status" value="1"/>
</dbReference>
<dbReference type="InterPro" id="IPR004089">
    <property type="entry name" value="MCPsignal_dom"/>
</dbReference>
<name>A0A2S2E391_9ALTE</name>
<dbReference type="Pfam" id="PF13188">
    <property type="entry name" value="PAS_8"/>
    <property type="match status" value="1"/>
</dbReference>
<evidence type="ECO:0000256" key="5">
    <source>
        <dbReference type="PROSITE-ProRule" id="PRU00284"/>
    </source>
</evidence>